<accession>E1YIK9</accession>
<name>E1YIK9_9BACT</name>
<dbReference type="AlphaFoldDB" id="E1YIK9"/>
<dbReference type="EMBL" id="FR695875">
    <property type="protein sequence ID" value="CBX30403.1"/>
    <property type="molecule type" value="Genomic_DNA"/>
</dbReference>
<protein>
    <submittedName>
        <fullName evidence="1">Uncharacterized protein</fullName>
    </submittedName>
</protein>
<sequence length="98" mass="11475">MNKSKTKIFQKDAFYTCILDSLMVVIYLSKHPPAKPEALRLLAPQRGLITIEKQKPSYQVSCNTCHFSSDFYRESNFFPIFKSWIPDKSIRVLQKHHV</sequence>
<gene>
    <name evidence="1" type="ORF">N47_Q17260</name>
</gene>
<reference evidence="1" key="1">
    <citation type="journal article" date="2011" name="Environ. Microbiol.">
        <title>Genomic insights into the metabolic potential of the polycyclic aromatic hydrocarbon degrading sulfate-reducing Deltaproteobacterium N47.</title>
        <authorList>
            <person name="Bergmann F."/>
            <person name="Selesi D."/>
            <person name="Weinmaier T."/>
            <person name="Tischler P."/>
            <person name="Rattei T."/>
            <person name="Meckenstock R.U."/>
        </authorList>
    </citation>
    <scope>NUCLEOTIDE SEQUENCE</scope>
</reference>
<organism evidence="1">
    <name type="scientific">uncultured Desulfobacterium sp</name>
    <dbReference type="NCBI Taxonomy" id="201089"/>
    <lineage>
        <taxon>Bacteria</taxon>
        <taxon>Pseudomonadati</taxon>
        <taxon>Thermodesulfobacteriota</taxon>
        <taxon>Desulfobacteria</taxon>
        <taxon>Desulfobacterales</taxon>
        <taxon>Desulfobacteriaceae</taxon>
        <taxon>Desulfobacterium</taxon>
        <taxon>environmental samples</taxon>
    </lineage>
</organism>
<evidence type="ECO:0000313" key="1">
    <source>
        <dbReference type="EMBL" id="CBX30403.1"/>
    </source>
</evidence>
<proteinExistence type="predicted"/>